<sequence>MTYQRPWTHEHDETIALRRCRDPLANTGTLWVKTTRPLRVEPLELEVARPLPEVCARHGRPAESRVLVRSCFYDTDQHPRFPHRVPSRRPYDAASPLPRYVPPPVSTIVVGEWPTCARCRRRSGLHRWLSRLLLWIMAANLFAVVFIAVTDICPVQPALVLGVFPGSLLGLVIYFRLRKKVVQPVTFRPIYDERFVFIRAHARFRRALAAMPDRPAEPQ</sequence>
<feature type="transmembrane region" description="Helical" evidence="1">
    <location>
        <begin position="155"/>
        <end position="175"/>
    </location>
</feature>
<evidence type="ECO:0000313" key="2">
    <source>
        <dbReference type="EMBL" id="MEV0711136.1"/>
    </source>
</evidence>
<keyword evidence="1" id="KW-0812">Transmembrane</keyword>
<dbReference type="EMBL" id="JBFAKC010000013">
    <property type="protein sequence ID" value="MEV0711136.1"/>
    <property type="molecule type" value="Genomic_DNA"/>
</dbReference>
<proteinExistence type="predicted"/>
<protein>
    <submittedName>
        <fullName evidence="2">Uncharacterized protein</fullName>
    </submittedName>
</protein>
<dbReference type="Proteomes" id="UP001551695">
    <property type="component" value="Unassembled WGS sequence"/>
</dbReference>
<keyword evidence="3" id="KW-1185">Reference proteome</keyword>
<evidence type="ECO:0000256" key="1">
    <source>
        <dbReference type="SAM" id="Phobius"/>
    </source>
</evidence>
<comment type="caution">
    <text evidence="2">The sequence shown here is derived from an EMBL/GenBank/DDBJ whole genome shotgun (WGS) entry which is preliminary data.</text>
</comment>
<evidence type="ECO:0000313" key="3">
    <source>
        <dbReference type="Proteomes" id="UP001551695"/>
    </source>
</evidence>
<feature type="transmembrane region" description="Helical" evidence="1">
    <location>
        <begin position="128"/>
        <end position="149"/>
    </location>
</feature>
<keyword evidence="1" id="KW-1133">Transmembrane helix</keyword>
<gene>
    <name evidence="2" type="ORF">AB0I48_26585</name>
</gene>
<keyword evidence="1" id="KW-0472">Membrane</keyword>
<reference evidence="2 3" key="1">
    <citation type="submission" date="2024-06" db="EMBL/GenBank/DDBJ databases">
        <title>The Natural Products Discovery Center: Release of the First 8490 Sequenced Strains for Exploring Actinobacteria Biosynthetic Diversity.</title>
        <authorList>
            <person name="Kalkreuter E."/>
            <person name="Kautsar S.A."/>
            <person name="Yang D."/>
            <person name="Bader C.D."/>
            <person name="Teijaro C.N."/>
            <person name="Fluegel L."/>
            <person name="Davis C.M."/>
            <person name="Simpson J.R."/>
            <person name="Lauterbach L."/>
            <person name="Steele A.D."/>
            <person name="Gui C."/>
            <person name="Meng S."/>
            <person name="Li G."/>
            <person name="Viehrig K."/>
            <person name="Ye F."/>
            <person name="Su P."/>
            <person name="Kiefer A.F."/>
            <person name="Nichols A."/>
            <person name="Cepeda A.J."/>
            <person name="Yan W."/>
            <person name="Fan B."/>
            <person name="Jiang Y."/>
            <person name="Adhikari A."/>
            <person name="Zheng C.-J."/>
            <person name="Schuster L."/>
            <person name="Cowan T.M."/>
            <person name="Smanski M.J."/>
            <person name="Chevrette M.G."/>
            <person name="De Carvalho L.P.S."/>
            <person name="Shen B."/>
        </authorList>
    </citation>
    <scope>NUCLEOTIDE SEQUENCE [LARGE SCALE GENOMIC DNA]</scope>
    <source>
        <strain evidence="2 3">NPDC050403</strain>
    </source>
</reference>
<name>A0ABV3G120_9NOCA</name>
<organism evidence="2 3">
    <name type="scientific">Nocardia aurea</name>
    <dbReference type="NCBI Taxonomy" id="2144174"/>
    <lineage>
        <taxon>Bacteria</taxon>
        <taxon>Bacillati</taxon>
        <taxon>Actinomycetota</taxon>
        <taxon>Actinomycetes</taxon>
        <taxon>Mycobacteriales</taxon>
        <taxon>Nocardiaceae</taxon>
        <taxon>Nocardia</taxon>
    </lineage>
</organism>
<dbReference type="RefSeq" id="WP_355084053.1">
    <property type="nucleotide sequence ID" value="NZ_JBEXKW010000006.1"/>
</dbReference>
<accession>A0ABV3G120</accession>